<gene>
    <name evidence="2" type="ORF">Thini_1518</name>
</gene>
<feature type="region of interest" description="Disordered" evidence="1">
    <location>
        <begin position="174"/>
        <end position="200"/>
    </location>
</feature>
<evidence type="ECO:0000313" key="3">
    <source>
        <dbReference type="Proteomes" id="UP000005317"/>
    </source>
</evidence>
<sequence length="200" mass="21880" precursor="true">MKVKHWLVGIFLLMLGVLLSGCIFSSESQQARETTEKFWQAVLAEDMDTAKDLVTWESAQYLQFLSSKSVSAQRFETGEIKVEGGTAEVATVLYGGEKGDMVIPLRTVLVYGKDNKWQVDVQKTLGSMVSGAMGAVVDQLNQFMENGLTDLDRSLAESVGKLNQNLQQGVDKLKKELSKPPASEPETPPATMPPPSKQAI</sequence>
<dbReference type="RefSeq" id="WP_002708063.1">
    <property type="nucleotide sequence ID" value="NZ_JH651384.1"/>
</dbReference>
<evidence type="ECO:0008006" key="4">
    <source>
        <dbReference type="Google" id="ProtNLM"/>
    </source>
</evidence>
<dbReference type="PROSITE" id="PS51257">
    <property type="entry name" value="PROKAR_LIPOPROTEIN"/>
    <property type="match status" value="1"/>
</dbReference>
<keyword evidence="3" id="KW-1185">Reference proteome</keyword>
<feature type="compositionally biased region" description="Pro residues" evidence="1">
    <location>
        <begin position="182"/>
        <end position="200"/>
    </location>
</feature>
<dbReference type="OrthoDB" id="5566846at2"/>
<reference evidence="3" key="1">
    <citation type="journal article" date="2011" name="Stand. Genomic Sci.">
        <title>Genome sequence of the filamentous, gliding Thiothrix nivea neotype strain (JP2(T)).</title>
        <authorList>
            <person name="Lapidus A."/>
            <person name="Nolan M."/>
            <person name="Lucas S."/>
            <person name="Glavina Del Rio T."/>
            <person name="Tice H."/>
            <person name="Cheng J.F."/>
            <person name="Tapia R."/>
            <person name="Han C."/>
            <person name="Goodwin L."/>
            <person name="Pitluck S."/>
            <person name="Liolios K."/>
            <person name="Pagani I."/>
            <person name="Ivanova N."/>
            <person name="Huntemann M."/>
            <person name="Mavromatis K."/>
            <person name="Mikhailova N."/>
            <person name="Pati A."/>
            <person name="Chen A."/>
            <person name="Palaniappan K."/>
            <person name="Land M."/>
            <person name="Brambilla E.M."/>
            <person name="Rohde M."/>
            <person name="Abt B."/>
            <person name="Verbarg S."/>
            <person name="Goker M."/>
            <person name="Bristow J."/>
            <person name="Eisen J.A."/>
            <person name="Markowitz V."/>
            <person name="Hugenholtz P."/>
            <person name="Kyrpides N.C."/>
            <person name="Klenk H.P."/>
            <person name="Woyke T."/>
        </authorList>
    </citation>
    <scope>NUCLEOTIDE SEQUENCE [LARGE SCALE GENOMIC DNA]</scope>
    <source>
        <strain evidence="3">ATCC 35100 / DSM 5205 / JP2</strain>
    </source>
</reference>
<name>A0A656HAQ2_THINJ</name>
<organism evidence="2 3">
    <name type="scientific">Thiothrix nivea (strain ATCC 35100 / DSM 5205 / JP2)</name>
    <dbReference type="NCBI Taxonomy" id="870187"/>
    <lineage>
        <taxon>Bacteria</taxon>
        <taxon>Pseudomonadati</taxon>
        <taxon>Pseudomonadota</taxon>
        <taxon>Gammaproteobacteria</taxon>
        <taxon>Thiotrichales</taxon>
        <taxon>Thiotrichaceae</taxon>
        <taxon>Thiothrix</taxon>
    </lineage>
</organism>
<protein>
    <recommendedName>
        <fullName evidence="4">DUF4878 domain-containing protein</fullName>
    </recommendedName>
</protein>
<dbReference type="AlphaFoldDB" id="A0A656HAQ2"/>
<evidence type="ECO:0000313" key="2">
    <source>
        <dbReference type="EMBL" id="EIJ34121.1"/>
    </source>
</evidence>
<proteinExistence type="predicted"/>
<dbReference type="Proteomes" id="UP000005317">
    <property type="component" value="Unassembled WGS sequence"/>
</dbReference>
<accession>A0A656HAQ2</accession>
<dbReference type="EMBL" id="JH651384">
    <property type="protein sequence ID" value="EIJ34121.1"/>
    <property type="molecule type" value="Genomic_DNA"/>
</dbReference>
<evidence type="ECO:0000256" key="1">
    <source>
        <dbReference type="SAM" id="MobiDB-lite"/>
    </source>
</evidence>